<evidence type="ECO:0000313" key="2">
    <source>
        <dbReference type="EMBL" id="KAJ8927026.1"/>
    </source>
</evidence>
<dbReference type="EMBL" id="JANEYF010005748">
    <property type="protein sequence ID" value="KAJ8927026.1"/>
    <property type="molecule type" value="Genomic_DNA"/>
</dbReference>
<comment type="caution">
    <text evidence="2">The sequence shown here is derived from an EMBL/GenBank/DDBJ whole genome shotgun (WGS) entry which is preliminary data.</text>
</comment>
<proteinExistence type="predicted"/>
<dbReference type="Proteomes" id="UP001162156">
    <property type="component" value="Unassembled WGS sequence"/>
</dbReference>
<organism evidence="2 3">
    <name type="scientific">Rhamnusium bicolor</name>
    <dbReference type="NCBI Taxonomy" id="1586634"/>
    <lineage>
        <taxon>Eukaryota</taxon>
        <taxon>Metazoa</taxon>
        <taxon>Ecdysozoa</taxon>
        <taxon>Arthropoda</taxon>
        <taxon>Hexapoda</taxon>
        <taxon>Insecta</taxon>
        <taxon>Pterygota</taxon>
        <taxon>Neoptera</taxon>
        <taxon>Endopterygota</taxon>
        <taxon>Coleoptera</taxon>
        <taxon>Polyphaga</taxon>
        <taxon>Cucujiformia</taxon>
        <taxon>Chrysomeloidea</taxon>
        <taxon>Cerambycidae</taxon>
        <taxon>Lepturinae</taxon>
        <taxon>Rhagiini</taxon>
        <taxon>Rhamnusium</taxon>
    </lineage>
</organism>
<evidence type="ECO:0000313" key="3">
    <source>
        <dbReference type="Proteomes" id="UP001162156"/>
    </source>
</evidence>
<feature type="compositionally biased region" description="Acidic residues" evidence="1">
    <location>
        <begin position="46"/>
        <end position="60"/>
    </location>
</feature>
<gene>
    <name evidence="2" type="ORF">NQ314_020589</name>
</gene>
<keyword evidence="3" id="KW-1185">Reference proteome</keyword>
<feature type="region of interest" description="Disordered" evidence="1">
    <location>
        <begin position="40"/>
        <end position="60"/>
    </location>
</feature>
<protein>
    <submittedName>
        <fullName evidence="2">Uncharacterized protein</fullName>
    </submittedName>
</protein>
<sequence>MITDLDANNIYSKQCNDVLDLCSESESDIEASTFASVWHDAHGDSSDNESIDSEQEDILK</sequence>
<dbReference type="AlphaFoldDB" id="A0AAV8WMW9"/>
<name>A0AAV8WMW9_9CUCU</name>
<accession>A0AAV8WMW9</accession>
<reference evidence="2" key="1">
    <citation type="journal article" date="2023" name="Insect Mol. Biol.">
        <title>Genome sequencing provides insights into the evolution of gene families encoding plant cell wall-degrading enzymes in longhorned beetles.</title>
        <authorList>
            <person name="Shin N.R."/>
            <person name="Okamura Y."/>
            <person name="Kirsch R."/>
            <person name="Pauchet Y."/>
        </authorList>
    </citation>
    <scope>NUCLEOTIDE SEQUENCE</scope>
    <source>
        <strain evidence="2">RBIC_L_NR</strain>
    </source>
</reference>
<evidence type="ECO:0000256" key="1">
    <source>
        <dbReference type="SAM" id="MobiDB-lite"/>
    </source>
</evidence>